<reference evidence="2" key="1">
    <citation type="submission" date="2016-10" db="EMBL/GenBank/DDBJ databases">
        <authorList>
            <person name="de Groot N.N."/>
        </authorList>
    </citation>
    <scope>NUCLEOTIDE SEQUENCE</scope>
</reference>
<dbReference type="InterPro" id="IPR053136">
    <property type="entry name" value="UTP_pyrophosphatase-like"/>
</dbReference>
<dbReference type="Gene3D" id="3.30.2010.10">
    <property type="entry name" value="Metalloproteases ('zincins'), catalytic domain"/>
    <property type="match status" value="1"/>
</dbReference>
<gene>
    <name evidence="2" type="ORF">MNB_SUP05-SYMBIONT-5-1338</name>
</gene>
<dbReference type="GO" id="GO:0006508">
    <property type="term" value="P:proteolysis"/>
    <property type="evidence" value="ECO:0007669"/>
    <property type="project" value="UniProtKB-KW"/>
</dbReference>
<keyword evidence="2" id="KW-0378">Hydrolase</keyword>
<dbReference type="EMBL" id="FPHZ01000099">
    <property type="protein sequence ID" value="SFV87872.1"/>
    <property type="molecule type" value="Genomic_DNA"/>
</dbReference>
<dbReference type="PANTHER" id="PTHR30399">
    <property type="entry name" value="UNCHARACTERIZED PROTEIN YGJP"/>
    <property type="match status" value="1"/>
</dbReference>
<dbReference type="Pfam" id="PF01863">
    <property type="entry name" value="YgjP-like"/>
    <property type="match status" value="1"/>
</dbReference>
<evidence type="ECO:0000259" key="1">
    <source>
        <dbReference type="Pfam" id="PF01863"/>
    </source>
</evidence>
<name>A0A1W1E1M9_9ZZZZ</name>
<dbReference type="GO" id="GO:0008233">
    <property type="term" value="F:peptidase activity"/>
    <property type="evidence" value="ECO:0007669"/>
    <property type="project" value="UniProtKB-KW"/>
</dbReference>
<evidence type="ECO:0000313" key="2">
    <source>
        <dbReference type="EMBL" id="SFV87872.1"/>
    </source>
</evidence>
<protein>
    <submittedName>
        <fullName evidence="2">Putative zinc protease</fullName>
    </submittedName>
</protein>
<dbReference type="PANTHER" id="PTHR30399:SF1">
    <property type="entry name" value="UTP PYROPHOSPHATASE"/>
    <property type="match status" value="1"/>
</dbReference>
<dbReference type="AlphaFoldDB" id="A0A1W1E1M9"/>
<organism evidence="2">
    <name type="scientific">hydrothermal vent metagenome</name>
    <dbReference type="NCBI Taxonomy" id="652676"/>
    <lineage>
        <taxon>unclassified sequences</taxon>
        <taxon>metagenomes</taxon>
        <taxon>ecological metagenomes</taxon>
    </lineage>
</organism>
<feature type="domain" description="YgjP-like metallopeptidase" evidence="1">
    <location>
        <begin position="15"/>
        <end position="214"/>
    </location>
</feature>
<keyword evidence="2" id="KW-0645">Protease</keyword>
<accession>A0A1W1E1M9</accession>
<proteinExistence type="predicted"/>
<sequence length="221" mass="26239">MIQMINYQLIRSKRKTLSLQIDRQACLLVRAPMHLSVEKIEHFINEKQNWIRKKQAEIKSKTPPKQDYASGNKYLFLGEWYPLQYIESGNPLHFDGQSFQLNTQYEGNKAFHWFYQKEFIKTAMPLLEQFAEKHNLDYKEVRFKAQKSRWGSCSASNNINLNYLLMMAPMSVIEMVIAHELAHTVHKNHSKVFYELLTTMMPEHKQADIWLKQHSQVLHNL</sequence>
<dbReference type="CDD" id="cd07344">
    <property type="entry name" value="M48_yhfN_like"/>
    <property type="match status" value="1"/>
</dbReference>
<dbReference type="InterPro" id="IPR002725">
    <property type="entry name" value="YgjP-like_metallopeptidase"/>
</dbReference>